<keyword evidence="1" id="KW-1003">Cell membrane</keyword>
<feature type="transmembrane region" description="Helical" evidence="2">
    <location>
        <begin position="94"/>
        <end position="111"/>
    </location>
</feature>
<evidence type="ECO:0000313" key="3">
    <source>
        <dbReference type="EMBL" id="UXI65909.1"/>
    </source>
</evidence>
<evidence type="ECO:0000313" key="4">
    <source>
        <dbReference type="Proteomes" id="UP001064632"/>
    </source>
</evidence>
<name>A0ABY6B7N9_9GAMM</name>
<protein>
    <recommendedName>
        <fullName evidence="1">Inner membrane protein</fullName>
    </recommendedName>
</protein>
<comment type="subcellular location">
    <subcellularLocation>
        <location evidence="1">Cell inner membrane</location>
        <topology evidence="1">Multi-pass membrane protein</topology>
    </subcellularLocation>
</comment>
<evidence type="ECO:0000256" key="1">
    <source>
        <dbReference type="PIRNR" id="PIRNR016789"/>
    </source>
</evidence>
<keyword evidence="1 2" id="KW-0472">Membrane</keyword>
<reference evidence="3" key="1">
    <citation type="submission" date="2022-09" db="EMBL/GenBank/DDBJ databases">
        <title>Tahibacter sp. nov., isolated from a fresh water.</title>
        <authorList>
            <person name="Baek J.H."/>
            <person name="Lee J.K."/>
            <person name="Kim J.M."/>
            <person name="Jeon C.O."/>
        </authorList>
    </citation>
    <scope>NUCLEOTIDE SEQUENCE</scope>
    <source>
        <strain evidence="3">W38</strain>
    </source>
</reference>
<sequence length="120" mass="13458">MLWLALAIVSLALGVIGIVLPILPTTPFILLAAFAAARGSTRLHAWMRNHPRFGPMLRDWEREGAVSRRAKYFATAMMFSSAVVLFLISPRWWIAAIGIATMLVVAIWLWMRPEPGLRSE</sequence>
<dbReference type="InterPro" id="IPR007401">
    <property type="entry name" value="DUF454"/>
</dbReference>
<gene>
    <name evidence="3" type="ORF">N4264_14205</name>
</gene>
<feature type="transmembrane region" description="Helical" evidence="2">
    <location>
        <begin position="70"/>
        <end position="88"/>
    </location>
</feature>
<dbReference type="PANTHER" id="PTHR35813">
    <property type="entry name" value="INNER MEMBRANE PROTEIN YBAN"/>
    <property type="match status" value="1"/>
</dbReference>
<dbReference type="PIRSF" id="PIRSF016789">
    <property type="entry name" value="DUF454"/>
    <property type="match status" value="1"/>
</dbReference>
<dbReference type="Proteomes" id="UP001064632">
    <property type="component" value="Chromosome"/>
</dbReference>
<dbReference type="EMBL" id="CP104694">
    <property type="protein sequence ID" value="UXI65909.1"/>
    <property type="molecule type" value="Genomic_DNA"/>
</dbReference>
<dbReference type="PANTHER" id="PTHR35813:SF1">
    <property type="entry name" value="INNER MEMBRANE PROTEIN YBAN"/>
    <property type="match status" value="1"/>
</dbReference>
<keyword evidence="4" id="KW-1185">Reference proteome</keyword>
<evidence type="ECO:0000256" key="2">
    <source>
        <dbReference type="SAM" id="Phobius"/>
    </source>
</evidence>
<keyword evidence="1" id="KW-0997">Cell inner membrane</keyword>
<proteinExistence type="predicted"/>
<dbReference type="Pfam" id="PF04304">
    <property type="entry name" value="DUF454"/>
    <property type="match status" value="1"/>
</dbReference>
<keyword evidence="2" id="KW-0812">Transmembrane</keyword>
<dbReference type="RefSeq" id="WP_261692904.1">
    <property type="nucleotide sequence ID" value="NZ_CP104694.1"/>
</dbReference>
<accession>A0ABY6B7N9</accession>
<organism evidence="3 4">
    <name type="scientific">Tahibacter amnicola</name>
    <dbReference type="NCBI Taxonomy" id="2976241"/>
    <lineage>
        <taxon>Bacteria</taxon>
        <taxon>Pseudomonadati</taxon>
        <taxon>Pseudomonadota</taxon>
        <taxon>Gammaproteobacteria</taxon>
        <taxon>Lysobacterales</taxon>
        <taxon>Rhodanobacteraceae</taxon>
        <taxon>Tahibacter</taxon>
    </lineage>
</organism>
<keyword evidence="2" id="KW-1133">Transmembrane helix</keyword>